<dbReference type="EMBL" id="ONZQ02000012">
    <property type="protein sequence ID" value="SPO05152.1"/>
    <property type="molecule type" value="Genomic_DNA"/>
</dbReference>
<dbReference type="Pfam" id="PF00701">
    <property type="entry name" value="DHDPS"/>
    <property type="match status" value="1"/>
</dbReference>
<reference evidence="5" key="1">
    <citation type="submission" date="2018-03" db="EMBL/GenBank/DDBJ databases">
        <authorList>
            <person name="Guldener U."/>
        </authorList>
    </citation>
    <scope>NUCLEOTIDE SEQUENCE</scope>
</reference>
<comment type="caution">
    <text evidence="5">The sequence shown here is derived from an EMBL/GenBank/DDBJ whole genome shotgun (WGS) entry which is preliminary data.</text>
</comment>
<dbReference type="Proteomes" id="UP001187682">
    <property type="component" value="Unassembled WGS sequence"/>
</dbReference>
<dbReference type="InterPro" id="IPR002220">
    <property type="entry name" value="DapA-like"/>
</dbReference>
<feature type="binding site" evidence="4">
    <location>
        <position position="225"/>
    </location>
    <ligand>
        <name>pyruvate</name>
        <dbReference type="ChEBI" id="CHEBI:15361"/>
    </ligand>
</feature>
<evidence type="ECO:0000256" key="2">
    <source>
        <dbReference type="PIRNR" id="PIRNR001365"/>
    </source>
</evidence>
<dbReference type="SMART" id="SM01130">
    <property type="entry name" value="DHDPS"/>
    <property type="match status" value="1"/>
</dbReference>
<name>A0AAE8N362_9PEZI</name>
<feature type="active site" description="Schiff-base intermediate with substrate" evidence="3">
    <location>
        <position position="182"/>
    </location>
</feature>
<gene>
    <name evidence="5" type="ORF">DNG_07838</name>
</gene>
<keyword evidence="6" id="KW-1185">Reference proteome</keyword>
<dbReference type="GO" id="GO:0008840">
    <property type="term" value="F:4-hydroxy-tetrahydrodipicolinate synthase activity"/>
    <property type="evidence" value="ECO:0007669"/>
    <property type="project" value="TreeGrafter"/>
</dbReference>
<dbReference type="Gene3D" id="3.20.20.70">
    <property type="entry name" value="Aldolase class I"/>
    <property type="match status" value="1"/>
</dbReference>
<organism evidence="5 6">
    <name type="scientific">Cephalotrichum gorgonifer</name>
    <dbReference type="NCBI Taxonomy" id="2041049"/>
    <lineage>
        <taxon>Eukaryota</taxon>
        <taxon>Fungi</taxon>
        <taxon>Dikarya</taxon>
        <taxon>Ascomycota</taxon>
        <taxon>Pezizomycotina</taxon>
        <taxon>Sordariomycetes</taxon>
        <taxon>Hypocreomycetidae</taxon>
        <taxon>Microascales</taxon>
        <taxon>Microascaceae</taxon>
        <taxon>Cephalotrichum</taxon>
    </lineage>
</organism>
<dbReference type="PIRSF" id="PIRSF001365">
    <property type="entry name" value="DHDPS"/>
    <property type="match status" value="1"/>
</dbReference>
<accession>A0AAE8N362</accession>
<dbReference type="PANTHER" id="PTHR12128:SF66">
    <property type="entry name" value="4-HYDROXY-2-OXOGLUTARATE ALDOLASE, MITOCHONDRIAL"/>
    <property type="match status" value="1"/>
</dbReference>
<dbReference type="SUPFAM" id="SSF51569">
    <property type="entry name" value="Aldolase"/>
    <property type="match status" value="1"/>
</dbReference>
<evidence type="ECO:0000256" key="1">
    <source>
        <dbReference type="ARBA" id="ARBA00023239"/>
    </source>
</evidence>
<protein>
    <submittedName>
        <fullName evidence="5">Related to dihydrodipicolinate synthase</fullName>
    </submittedName>
</protein>
<evidence type="ECO:0000256" key="4">
    <source>
        <dbReference type="PIRSR" id="PIRSR001365-2"/>
    </source>
</evidence>
<dbReference type="CDD" id="cd00408">
    <property type="entry name" value="DHDPS-like"/>
    <property type="match status" value="1"/>
</dbReference>
<evidence type="ECO:0000313" key="5">
    <source>
        <dbReference type="EMBL" id="SPO05152.1"/>
    </source>
</evidence>
<dbReference type="PANTHER" id="PTHR12128">
    <property type="entry name" value="DIHYDRODIPICOLINATE SYNTHASE"/>
    <property type="match status" value="1"/>
</dbReference>
<feature type="active site" description="Proton donor/acceptor" evidence="3">
    <location>
        <position position="153"/>
    </location>
</feature>
<dbReference type="InterPro" id="IPR013785">
    <property type="entry name" value="Aldolase_TIM"/>
</dbReference>
<evidence type="ECO:0000313" key="6">
    <source>
        <dbReference type="Proteomes" id="UP001187682"/>
    </source>
</evidence>
<sequence length="324" mass="34885">MTVNGTTSAAKPFPPGVHVPSLTWFEGTAEQEIDWATQKKHFKFLVESGLHGVVVAGTNGEAVTLSGAEKAQMVRTLREIAVESGRPDLPITLGCTGQSTRAAIAETREAAEAGADFVLVLVPSYFHFAMNEDAIVAFFQELADNSPLPIVIYNFPNVVAGLDVNSDMLAALGKHPNIVGVKLTCGGIAKVARVKASFDPKEFCVLAGQSDWLVPAMTVGSTGVITGVANLYPRYCVQIFDDYLAGKKEEAAAAQLKLAQAEWGFAKGGINGTKWVVAKYHGYPEESCHCRRPYPQYTDAKKQAWIADIVKPLEEDEKNLAKAN</sequence>
<keyword evidence="1 2" id="KW-0456">Lyase</keyword>
<comment type="similarity">
    <text evidence="2">Belongs to the DapA family.</text>
</comment>
<dbReference type="PRINTS" id="PR00146">
    <property type="entry name" value="DHPICSNTHASE"/>
</dbReference>
<evidence type="ECO:0000256" key="3">
    <source>
        <dbReference type="PIRSR" id="PIRSR001365-1"/>
    </source>
</evidence>
<proteinExistence type="inferred from homology"/>
<dbReference type="AlphaFoldDB" id="A0AAE8N362"/>